<accession>A0ABU2NCD2</accession>
<name>A0ABU2NCD2_9PSEU</name>
<feature type="transmembrane region" description="Helical" evidence="1">
    <location>
        <begin position="275"/>
        <end position="296"/>
    </location>
</feature>
<evidence type="ECO:0000256" key="1">
    <source>
        <dbReference type="SAM" id="Phobius"/>
    </source>
</evidence>
<dbReference type="RefSeq" id="WP_311558014.1">
    <property type="nucleotide sequence ID" value="NZ_JAVREJ010000013.1"/>
</dbReference>
<dbReference type="EMBL" id="JAVREJ010000013">
    <property type="protein sequence ID" value="MDT0351621.1"/>
    <property type="molecule type" value="Genomic_DNA"/>
</dbReference>
<proteinExistence type="predicted"/>
<keyword evidence="3" id="KW-1185">Reference proteome</keyword>
<keyword evidence="1" id="KW-0472">Membrane</keyword>
<gene>
    <name evidence="2" type="ORF">RM445_19005</name>
</gene>
<dbReference type="Proteomes" id="UP001183202">
    <property type="component" value="Unassembled WGS sequence"/>
</dbReference>
<organism evidence="2 3">
    <name type="scientific">Pseudonocardia charpentierae</name>
    <dbReference type="NCBI Taxonomy" id="3075545"/>
    <lineage>
        <taxon>Bacteria</taxon>
        <taxon>Bacillati</taxon>
        <taxon>Actinomycetota</taxon>
        <taxon>Actinomycetes</taxon>
        <taxon>Pseudonocardiales</taxon>
        <taxon>Pseudonocardiaceae</taxon>
        <taxon>Pseudonocardia</taxon>
    </lineage>
</organism>
<protein>
    <submittedName>
        <fullName evidence="2">Uncharacterized protein</fullName>
    </submittedName>
</protein>
<keyword evidence="1" id="KW-1133">Transmembrane helix</keyword>
<comment type="caution">
    <text evidence="2">The sequence shown here is derived from an EMBL/GenBank/DDBJ whole genome shotgun (WGS) entry which is preliminary data.</text>
</comment>
<keyword evidence="1" id="KW-0812">Transmembrane</keyword>
<evidence type="ECO:0000313" key="3">
    <source>
        <dbReference type="Proteomes" id="UP001183202"/>
    </source>
</evidence>
<evidence type="ECO:0000313" key="2">
    <source>
        <dbReference type="EMBL" id="MDT0351621.1"/>
    </source>
</evidence>
<feature type="transmembrane region" description="Helical" evidence="1">
    <location>
        <begin position="244"/>
        <end position="263"/>
    </location>
</feature>
<sequence length="308" mass="33308">MTKDEDSTRRKIVARRSPFSGLAKQLQEMQTAPFAGLAKQLRETETALAVGVAKQLREMDSAPFAGLAKQLRETETALAVGVAKQLREMDSAPFAGLAKQLQDMQTGPLTGLAKQLNGMQAAPFAGLAKQLQDMQTAPLAELAKQLHEMDTAPFARLVTELQETQTSNFTEFAGQLRGHSTQLSTLQMPTSDKLVDDVVLPSDVLDLIDRIEPEELLREAELVEASDGEDVDLTQWFRGVLTGVLLYGGPLLVLEVLVISWAIAAEINAESRTKFVELASLVALAIAVAPAFGAMARKVDPGKNKDAQ</sequence>
<reference evidence="3" key="1">
    <citation type="submission" date="2023-07" db="EMBL/GenBank/DDBJ databases">
        <title>30 novel species of actinomycetes from the DSMZ collection.</title>
        <authorList>
            <person name="Nouioui I."/>
        </authorList>
    </citation>
    <scope>NUCLEOTIDE SEQUENCE [LARGE SCALE GENOMIC DNA]</scope>
    <source>
        <strain evidence="3">DSM 45834</strain>
    </source>
</reference>